<sequence>PPERKSWVHHCIQPPPPFPNELQICELGLGQKIVFHVFTHSVKELKSNRASIPHTMILANIPIQLTCSEAYIIVQSVATDLFFFRKKKD</sequence>
<dbReference type="EMBL" id="GEDG01022210">
    <property type="protein sequence ID" value="JAP17692.1"/>
    <property type="molecule type" value="Transcribed_RNA"/>
</dbReference>
<proteinExistence type="predicted"/>
<dbReference type="AlphaFoldDB" id="A0A0V0HB52"/>
<accession>A0A0V0HB52</accession>
<name>A0A0V0HB52_SOLCH</name>
<feature type="non-terminal residue" evidence="1">
    <location>
        <position position="1"/>
    </location>
</feature>
<evidence type="ECO:0000313" key="1">
    <source>
        <dbReference type="EMBL" id="JAP17692.1"/>
    </source>
</evidence>
<reference evidence="1" key="1">
    <citation type="submission" date="2015-12" db="EMBL/GenBank/DDBJ databases">
        <title>Gene expression during late stages of embryo sac development: a critical building block for successful pollen-pistil interactions.</title>
        <authorList>
            <person name="Liu Y."/>
            <person name="Joly V."/>
            <person name="Sabar M."/>
            <person name="Matton D.P."/>
        </authorList>
    </citation>
    <scope>NUCLEOTIDE SEQUENCE</scope>
</reference>
<organism evidence="1">
    <name type="scientific">Solanum chacoense</name>
    <name type="common">Chaco potato</name>
    <dbReference type="NCBI Taxonomy" id="4108"/>
    <lineage>
        <taxon>Eukaryota</taxon>
        <taxon>Viridiplantae</taxon>
        <taxon>Streptophyta</taxon>
        <taxon>Embryophyta</taxon>
        <taxon>Tracheophyta</taxon>
        <taxon>Spermatophyta</taxon>
        <taxon>Magnoliopsida</taxon>
        <taxon>eudicotyledons</taxon>
        <taxon>Gunneridae</taxon>
        <taxon>Pentapetalae</taxon>
        <taxon>asterids</taxon>
        <taxon>lamiids</taxon>
        <taxon>Solanales</taxon>
        <taxon>Solanaceae</taxon>
        <taxon>Solanoideae</taxon>
        <taxon>Solaneae</taxon>
        <taxon>Solanum</taxon>
    </lineage>
</organism>
<protein>
    <submittedName>
        <fullName evidence="1">Putative ovule protein</fullName>
    </submittedName>
</protein>